<protein>
    <recommendedName>
        <fullName evidence="5">DUF3558 domain-containing protein</fullName>
    </recommendedName>
</protein>
<gene>
    <name evidence="3" type="ORF">SAMN05421541_13719</name>
</gene>
<evidence type="ECO:0008006" key="5">
    <source>
        <dbReference type="Google" id="ProtNLM"/>
    </source>
</evidence>
<reference evidence="3 4" key="1">
    <citation type="submission" date="2016-10" db="EMBL/GenBank/DDBJ databases">
        <authorList>
            <person name="de Groot N.N."/>
        </authorList>
    </citation>
    <scope>NUCLEOTIDE SEQUENCE [LARGE SCALE GENOMIC DNA]</scope>
    <source>
        <strain evidence="3 4">DSM 43019</strain>
    </source>
</reference>
<dbReference type="Proteomes" id="UP000199645">
    <property type="component" value="Unassembled WGS sequence"/>
</dbReference>
<feature type="chain" id="PRO_5011526734" description="DUF3558 domain-containing protein" evidence="2">
    <location>
        <begin position="25"/>
        <end position="239"/>
    </location>
</feature>
<evidence type="ECO:0000256" key="1">
    <source>
        <dbReference type="SAM" id="MobiDB-lite"/>
    </source>
</evidence>
<keyword evidence="4" id="KW-1185">Reference proteome</keyword>
<evidence type="ECO:0000256" key="2">
    <source>
        <dbReference type="SAM" id="SignalP"/>
    </source>
</evidence>
<feature type="compositionally biased region" description="Polar residues" evidence="1">
    <location>
        <begin position="63"/>
        <end position="72"/>
    </location>
</feature>
<sequence length="239" mass="24586">MAGRVRLAGVVTALSLLAACDTGAAPPTAGTQPTVTAAPVASAVSAHPAGLSDPAGAAGPMVPTTSAGTSPPASCARESRPGGLLTSGDAWPAAEFDAVSLAAYQLDGTCDGGPEWPRDCDLFDRLLLDGWPGYRAEGVRHIAGISVLSTSGTAIEERILLFRTPDAVGRQVLADRARACGATRRSLSRQAALHEFPAQAGRRRFLVIDRTFAIQLTVPAGVDATRLIDLARRRAGAPL</sequence>
<proteinExistence type="predicted"/>
<dbReference type="EMBL" id="FONV01000037">
    <property type="protein sequence ID" value="SFF97438.1"/>
    <property type="molecule type" value="Genomic_DNA"/>
</dbReference>
<evidence type="ECO:0000313" key="4">
    <source>
        <dbReference type="Proteomes" id="UP000199645"/>
    </source>
</evidence>
<dbReference type="AlphaFoldDB" id="A0A1I2N217"/>
<dbReference type="RefSeq" id="WP_143134216.1">
    <property type="nucleotide sequence ID" value="NZ_BOMT01000116.1"/>
</dbReference>
<evidence type="ECO:0000313" key="3">
    <source>
        <dbReference type="EMBL" id="SFF97438.1"/>
    </source>
</evidence>
<feature type="signal peptide" evidence="2">
    <location>
        <begin position="1"/>
        <end position="24"/>
    </location>
</feature>
<dbReference type="PROSITE" id="PS51257">
    <property type="entry name" value="PROKAR_LIPOPROTEIN"/>
    <property type="match status" value="1"/>
</dbReference>
<organism evidence="3 4">
    <name type="scientific">Actinoplanes philippinensis</name>
    <dbReference type="NCBI Taxonomy" id="35752"/>
    <lineage>
        <taxon>Bacteria</taxon>
        <taxon>Bacillati</taxon>
        <taxon>Actinomycetota</taxon>
        <taxon>Actinomycetes</taxon>
        <taxon>Micromonosporales</taxon>
        <taxon>Micromonosporaceae</taxon>
        <taxon>Actinoplanes</taxon>
    </lineage>
</organism>
<dbReference type="STRING" id="35752.SAMN05421541_13719"/>
<name>A0A1I2N217_9ACTN</name>
<feature type="region of interest" description="Disordered" evidence="1">
    <location>
        <begin position="46"/>
        <end position="87"/>
    </location>
</feature>
<keyword evidence="2" id="KW-0732">Signal</keyword>
<accession>A0A1I2N217</accession>